<proteinExistence type="predicted"/>
<evidence type="ECO:0000313" key="2">
    <source>
        <dbReference type="Proteomes" id="UP000499080"/>
    </source>
</evidence>
<dbReference type="AlphaFoldDB" id="A0A4Y2CC34"/>
<dbReference type="Proteomes" id="UP000499080">
    <property type="component" value="Unassembled WGS sequence"/>
</dbReference>
<reference evidence="1 2" key="1">
    <citation type="journal article" date="2019" name="Sci. Rep.">
        <title>Orb-weaving spider Araneus ventricosus genome elucidates the spidroin gene catalogue.</title>
        <authorList>
            <person name="Kono N."/>
            <person name="Nakamura H."/>
            <person name="Ohtoshi R."/>
            <person name="Moran D.A.P."/>
            <person name="Shinohara A."/>
            <person name="Yoshida Y."/>
            <person name="Fujiwara M."/>
            <person name="Mori M."/>
            <person name="Tomita M."/>
            <person name="Arakawa K."/>
        </authorList>
    </citation>
    <scope>NUCLEOTIDE SEQUENCE [LARGE SCALE GENOMIC DNA]</scope>
</reference>
<protein>
    <submittedName>
        <fullName evidence="1">Uncharacterized protein</fullName>
    </submittedName>
</protein>
<name>A0A4Y2CC34_ARAVE</name>
<dbReference type="EMBL" id="BGPR01000169">
    <property type="protein sequence ID" value="GBM01426.1"/>
    <property type="molecule type" value="Genomic_DNA"/>
</dbReference>
<accession>A0A4Y2CC34</accession>
<evidence type="ECO:0000313" key="1">
    <source>
        <dbReference type="EMBL" id="GBM01426.1"/>
    </source>
</evidence>
<sequence length="111" mass="13005">MSCPKGLLRLNYSAPYLFQCDHPSRGPHIASCTQHSRRLKVTCHQKCSAQPIKCCPLRSSRSESHQDRSWTHRKRRMRGEWTCRMLCTGCDVWSTKRVVTLKDHHMPSPWK</sequence>
<comment type="caution">
    <text evidence="1">The sequence shown here is derived from an EMBL/GenBank/DDBJ whole genome shotgun (WGS) entry which is preliminary data.</text>
</comment>
<organism evidence="1 2">
    <name type="scientific">Araneus ventricosus</name>
    <name type="common">Orbweaver spider</name>
    <name type="synonym">Epeira ventricosa</name>
    <dbReference type="NCBI Taxonomy" id="182803"/>
    <lineage>
        <taxon>Eukaryota</taxon>
        <taxon>Metazoa</taxon>
        <taxon>Ecdysozoa</taxon>
        <taxon>Arthropoda</taxon>
        <taxon>Chelicerata</taxon>
        <taxon>Arachnida</taxon>
        <taxon>Araneae</taxon>
        <taxon>Araneomorphae</taxon>
        <taxon>Entelegynae</taxon>
        <taxon>Araneoidea</taxon>
        <taxon>Araneidae</taxon>
        <taxon>Araneus</taxon>
    </lineage>
</organism>
<gene>
    <name evidence="1" type="ORF">AVEN_236241_1</name>
</gene>
<dbReference type="OrthoDB" id="8365105at2759"/>
<keyword evidence="2" id="KW-1185">Reference proteome</keyword>